<dbReference type="Proteomes" id="UP000244906">
    <property type="component" value="Unassembled WGS sequence"/>
</dbReference>
<sequence>MLDVLMYLFDHFMESESGWHPVHDQLIQELEQAGFPGKDIRHALDWIDGLDSYGQQAMLGSSVALNSVRIFNGYEQQRLDTESRGMLVFLEQEGVLDPAIREMVMDRLMAFDGSLDVEHVKWAALLVLCSIPGQEAALAWMEDMVFEGRELLMQ</sequence>
<protein>
    <recommendedName>
        <fullName evidence="1">Protein Smg homolog</fullName>
    </recommendedName>
</protein>
<keyword evidence="3" id="KW-1185">Reference proteome</keyword>
<reference evidence="2 3" key="1">
    <citation type="submission" date="2018-04" db="EMBL/GenBank/DDBJ databases">
        <title>Thalassorhabdus spongiae gen. nov., sp. nov., isolated from a marine sponge in South-West Iceland.</title>
        <authorList>
            <person name="Knobloch S."/>
            <person name="Daussin A."/>
            <person name="Johannsson R."/>
            <person name="Marteinsson V.T."/>
        </authorList>
    </citation>
    <scope>NUCLEOTIDE SEQUENCE [LARGE SCALE GENOMIC DNA]</scope>
    <source>
        <strain evidence="2 3">Hp12</strain>
    </source>
</reference>
<dbReference type="HAMAP" id="MF_00598">
    <property type="entry name" value="Smg"/>
    <property type="match status" value="1"/>
</dbReference>
<gene>
    <name evidence="1" type="primary">smg</name>
    <name evidence="2" type="ORF">DC094_12800</name>
</gene>
<dbReference type="Pfam" id="PF04361">
    <property type="entry name" value="DUF494"/>
    <property type="match status" value="1"/>
</dbReference>
<comment type="caution">
    <text evidence="2">The sequence shown here is derived from an EMBL/GenBank/DDBJ whole genome shotgun (WGS) entry which is preliminary data.</text>
</comment>
<proteinExistence type="inferred from homology"/>
<evidence type="ECO:0000256" key="1">
    <source>
        <dbReference type="HAMAP-Rule" id="MF_00598"/>
    </source>
</evidence>
<dbReference type="PANTHER" id="PTHR38692:SF1">
    <property type="entry name" value="PROTEIN SMG"/>
    <property type="match status" value="1"/>
</dbReference>
<dbReference type="InterPro" id="IPR007456">
    <property type="entry name" value="Smg"/>
</dbReference>
<dbReference type="OrthoDB" id="9788984at2"/>
<comment type="similarity">
    <text evidence="1">Belongs to the Smg family.</text>
</comment>
<organism evidence="2 3">
    <name type="scientific">Pelagibaculum spongiae</name>
    <dbReference type="NCBI Taxonomy" id="2080658"/>
    <lineage>
        <taxon>Bacteria</taxon>
        <taxon>Pseudomonadati</taxon>
        <taxon>Pseudomonadota</taxon>
        <taxon>Gammaproteobacteria</taxon>
        <taxon>Oceanospirillales</taxon>
        <taxon>Pelagibaculum</taxon>
    </lineage>
</organism>
<evidence type="ECO:0000313" key="3">
    <source>
        <dbReference type="Proteomes" id="UP000244906"/>
    </source>
</evidence>
<evidence type="ECO:0000313" key="2">
    <source>
        <dbReference type="EMBL" id="PVZ68174.1"/>
    </source>
</evidence>
<dbReference type="EMBL" id="QDDL01000005">
    <property type="protein sequence ID" value="PVZ68174.1"/>
    <property type="molecule type" value="Genomic_DNA"/>
</dbReference>
<dbReference type="PANTHER" id="PTHR38692">
    <property type="entry name" value="PROTEIN SMG"/>
    <property type="match status" value="1"/>
</dbReference>
<dbReference type="AlphaFoldDB" id="A0A2V1GT30"/>
<dbReference type="RefSeq" id="WP_116687502.1">
    <property type="nucleotide sequence ID" value="NZ_CAWNYD010000005.1"/>
</dbReference>
<name>A0A2V1GT30_9GAMM</name>
<accession>A0A2V1GT30</accession>